<evidence type="ECO:0000256" key="1">
    <source>
        <dbReference type="SAM" id="MobiDB-lite"/>
    </source>
</evidence>
<dbReference type="Proteomes" id="UP000807306">
    <property type="component" value="Unassembled WGS sequence"/>
</dbReference>
<proteinExistence type="predicted"/>
<feature type="region of interest" description="Disordered" evidence="1">
    <location>
        <begin position="120"/>
        <end position="156"/>
    </location>
</feature>
<feature type="compositionally biased region" description="Pro residues" evidence="1">
    <location>
        <begin position="281"/>
        <end position="292"/>
    </location>
</feature>
<feature type="region of interest" description="Disordered" evidence="1">
    <location>
        <begin position="238"/>
        <end position="264"/>
    </location>
</feature>
<organism evidence="2 3">
    <name type="scientific">Crepidotus variabilis</name>
    <dbReference type="NCBI Taxonomy" id="179855"/>
    <lineage>
        <taxon>Eukaryota</taxon>
        <taxon>Fungi</taxon>
        <taxon>Dikarya</taxon>
        <taxon>Basidiomycota</taxon>
        <taxon>Agaricomycotina</taxon>
        <taxon>Agaricomycetes</taxon>
        <taxon>Agaricomycetidae</taxon>
        <taxon>Agaricales</taxon>
        <taxon>Agaricineae</taxon>
        <taxon>Crepidotaceae</taxon>
        <taxon>Crepidotus</taxon>
    </lineage>
</organism>
<feature type="compositionally biased region" description="Low complexity" evidence="1">
    <location>
        <begin position="127"/>
        <end position="152"/>
    </location>
</feature>
<dbReference type="OrthoDB" id="2536866at2759"/>
<feature type="compositionally biased region" description="Low complexity" evidence="1">
    <location>
        <begin position="247"/>
        <end position="264"/>
    </location>
</feature>
<gene>
    <name evidence="2" type="ORF">CPB83DRAFT_841511</name>
</gene>
<dbReference type="EMBL" id="MU157824">
    <property type="protein sequence ID" value="KAF9535283.1"/>
    <property type="molecule type" value="Genomic_DNA"/>
</dbReference>
<protein>
    <submittedName>
        <fullName evidence="2">Uncharacterized protein</fullName>
    </submittedName>
</protein>
<comment type="caution">
    <text evidence="2">The sequence shown here is derived from an EMBL/GenBank/DDBJ whole genome shotgun (WGS) entry which is preliminary data.</text>
</comment>
<accession>A0A9P6ESG0</accession>
<dbReference type="AlphaFoldDB" id="A0A9P6ESG0"/>
<feature type="region of interest" description="Disordered" evidence="1">
    <location>
        <begin position="273"/>
        <end position="292"/>
    </location>
</feature>
<keyword evidence="3" id="KW-1185">Reference proteome</keyword>
<name>A0A9P6ESG0_9AGAR</name>
<evidence type="ECO:0000313" key="3">
    <source>
        <dbReference type="Proteomes" id="UP000807306"/>
    </source>
</evidence>
<reference evidence="2" key="1">
    <citation type="submission" date="2020-11" db="EMBL/GenBank/DDBJ databases">
        <authorList>
            <consortium name="DOE Joint Genome Institute"/>
            <person name="Ahrendt S."/>
            <person name="Riley R."/>
            <person name="Andreopoulos W."/>
            <person name="Labutti K."/>
            <person name="Pangilinan J."/>
            <person name="Ruiz-Duenas F.J."/>
            <person name="Barrasa J.M."/>
            <person name="Sanchez-Garcia M."/>
            <person name="Camarero S."/>
            <person name="Miyauchi S."/>
            <person name="Serrano A."/>
            <person name="Linde D."/>
            <person name="Babiker R."/>
            <person name="Drula E."/>
            <person name="Ayuso-Fernandez I."/>
            <person name="Pacheco R."/>
            <person name="Padilla G."/>
            <person name="Ferreira P."/>
            <person name="Barriuso J."/>
            <person name="Kellner H."/>
            <person name="Castanera R."/>
            <person name="Alfaro M."/>
            <person name="Ramirez L."/>
            <person name="Pisabarro A.G."/>
            <person name="Kuo A."/>
            <person name="Tritt A."/>
            <person name="Lipzen A."/>
            <person name="He G."/>
            <person name="Yan M."/>
            <person name="Ng V."/>
            <person name="Cullen D."/>
            <person name="Martin F."/>
            <person name="Rosso M.-N."/>
            <person name="Henrissat B."/>
            <person name="Hibbett D."/>
            <person name="Martinez A.T."/>
            <person name="Grigoriev I.V."/>
        </authorList>
    </citation>
    <scope>NUCLEOTIDE SEQUENCE</scope>
    <source>
        <strain evidence="2">CBS 506.95</strain>
    </source>
</reference>
<sequence length="354" mass="39427">MIIDDKIMMLPPPPPYLSQSTTNHTLPAPLPILSTSGKPTLASLPAHILLQIIYNTFPLSDSPQHDTIPLLQRRVLFWLSTSLRLTSRQLYTASMHVLRSTYLESYQSLIRPPYTTDPFPLAESLTPGASGPPAYSSPSPSSPSASSPRTSPLKTTQRETPILDLYIALKVRQDVFSDDTSLHIEREEAYRDLFDVAQPRARLEDLVRVYGLREGVVYIPGYTKELYYRSLLRRRDTSESKVSVDETTPSSPSTPKPCKSTPSRWFHSLSLSKKSSAPSLPSTPTPPTPTPYTPLLFSHLTISFSPRKVGLIYNRSRTIAEVSRAATPAARKEETLERLAKALVGEVKLWLQGS</sequence>
<evidence type="ECO:0000313" key="2">
    <source>
        <dbReference type="EMBL" id="KAF9535283.1"/>
    </source>
</evidence>